<dbReference type="Gene3D" id="6.10.250.1050">
    <property type="match status" value="2"/>
</dbReference>
<organism evidence="2">
    <name type="scientific">Amblyomma triste</name>
    <name type="common">Neotropical tick</name>
    <dbReference type="NCBI Taxonomy" id="251400"/>
    <lineage>
        <taxon>Eukaryota</taxon>
        <taxon>Metazoa</taxon>
        <taxon>Ecdysozoa</taxon>
        <taxon>Arthropoda</taxon>
        <taxon>Chelicerata</taxon>
        <taxon>Arachnida</taxon>
        <taxon>Acari</taxon>
        <taxon>Parasitiformes</taxon>
        <taxon>Ixodida</taxon>
        <taxon>Ixodoidea</taxon>
        <taxon>Ixodidae</taxon>
        <taxon>Amblyomminae</taxon>
        <taxon>Amblyomma</taxon>
    </lineage>
</organism>
<name>A0A023GBU8_AMBTT</name>
<reference evidence="2" key="1">
    <citation type="submission" date="2014-03" db="EMBL/GenBank/DDBJ databases">
        <title>The sialotranscriptome of Amblyomma triste, Amblyomma parvum and Amblyomma cajennense ticks, uncovered by 454-based RNA-seq.</title>
        <authorList>
            <person name="Garcia G.R."/>
            <person name="Gardinassi L.G."/>
            <person name="Ribeiro J.M."/>
            <person name="Anatriello E."/>
            <person name="Ferreira B.R."/>
            <person name="Moreira H.N."/>
            <person name="Mafra C."/>
            <person name="Olegario M.M."/>
            <person name="Szabo P.J."/>
            <person name="Miranda-Santos I.K."/>
            <person name="Maruyama S.R."/>
        </authorList>
    </citation>
    <scope>NUCLEOTIDE SEQUENCE</scope>
    <source>
        <strain evidence="2">Mato Grasso do Sul</strain>
        <tissue evidence="2">Salivary glands</tissue>
    </source>
</reference>
<comment type="similarity">
    <text evidence="1">Belongs to the protein phosphatase inhibitor 2 family.</text>
</comment>
<protein>
    <submittedName>
        <fullName evidence="2">Protein phosphatase inhibitor 2</fullName>
    </submittedName>
</protein>
<dbReference type="InterPro" id="IPR007062">
    <property type="entry name" value="PPI-2"/>
</dbReference>
<evidence type="ECO:0000256" key="1">
    <source>
        <dbReference type="ARBA" id="ARBA00005472"/>
    </source>
</evidence>
<accession>A0A023GBU8</accession>
<dbReference type="GO" id="GO:0009966">
    <property type="term" value="P:regulation of signal transduction"/>
    <property type="evidence" value="ECO:0007669"/>
    <property type="project" value="InterPro"/>
</dbReference>
<sequence>TWTNVCAFAARGSWCTTRATSPPPEGGGLKWNEENIKATFHPIDKDYGLMKVEEPKTPYSYDMSHDQGPVSAQVLAERIEAARLEVPKAIKIKREDEGLTPVEKERQSQFEKKRKMHYNEFQAVKAMRERMAKSEDEDEDEDI</sequence>
<dbReference type="EMBL" id="GBBM01004084">
    <property type="protein sequence ID" value="JAC31334.1"/>
    <property type="molecule type" value="mRNA"/>
</dbReference>
<evidence type="ECO:0000313" key="2">
    <source>
        <dbReference type="EMBL" id="JAC31334.1"/>
    </source>
</evidence>
<dbReference type="AlphaFoldDB" id="A0A023GBU8"/>
<dbReference type="PANTHER" id="PTHR12398">
    <property type="entry name" value="PROTEIN PHOSPHATASE INHIBITOR"/>
    <property type="match status" value="1"/>
</dbReference>
<dbReference type="GO" id="GO:0004864">
    <property type="term" value="F:protein phosphatase inhibitor activity"/>
    <property type="evidence" value="ECO:0007669"/>
    <property type="project" value="InterPro"/>
</dbReference>
<dbReference type="Pfam" id="PF04979">
    <property type="entry name" value="IPP-2"/>
    <property type="match status" value="1"/>
</dbReference>
<proteinExistence type="evidence at transcript level"/>
<dbReference type="PANTHER" id="PTHR12398:SF20">
    <property type="entry name" value="PROTEIN PHOSPHATASE 1 REGULATORY INHIBITOR SUBUNIT 2"/>
    <property type="match status" value="1"/>
</dbReference>
<feature type="non-terminal residue" evidence="2">
    <location>
        <position position="143"/>
    </location>
</feature>
<feature type="non-terminal residue" evidence="2">
    <location>
        <position position="1"/>
    </location>
</feature>